<accession>A0A0A9L2R8</accession>
<organism evidence="1">
    <name type="scientific">Arundo donax</name>
    <name type="common">Giant reed</name>
    <name type="synonym">Donax arundinaceus</name>
    <dbReference type="NCBI Taxonomy" id="35708"/>
    <lineage>
        <taxon>Eukaryota</taxon>
        <taxon>Viridiplantae</taxon>
        <taxon>Streptophyta</taxon>
        <taxon>Embryophyta</taxon>
        <taxon>Tracheophyta</taxon>
        <taxon>Spermatophyta</taxon>
        <taxon>Magnoliopsida</taxon>
        <taxon>Liliopsida</taxon>
        <taxon>Poales</taxon>
        <taxon>Poaceae</taxon>
        <taxon>PACMAD clade</taxon>
        <taxon>Arundinoideae</taxon>
        <taxon>Arundineae</taxon>
        <taxon>Arundo</taxon>
    </lineage>
</organism>
<proteinExistence type="predicted"/>
<dbReference type="EMBL" id="GBRH01167034">
    <property type="protein sequence ID" value="JAE30862.1"/>
    <property type="molecule type" value="Transcribed_RNA"/>
</dbReference>
<name>A0A0A9L2R8_ARUDO</name>
<reference evidence="1" key="1">
    <citation type="submission" date="2014-09" db="EMBL/GenBank/DDBJ databases">
        <authorList>
            <person name="Magalhaes I.L.F."/>
            <person name="Oliveira U."/>
            <person name="Santos F.R."/>
            <person name="Vidigal T.H.D.A."/>
            <person name="Brescovit A.D."/>
            <person name="Santos A.J."/>
        </authorList>
    </citation>
    <scope>NUCLEOTIDE SEQUENCE</scope>
    <source>
        <tissue evidence="1">Shoot tissue taken approximately 20 cm above the soil surface</tissue>
    </source>
</reference>
<dbReference type="AlphaFoldDB" id="A0A0A9L2R8"/>
<evidence type="ECO:0000313" key="1">
    <source>
        <dbReference type="EMBL" id="JAE30862.1"/>
    </source>
</evidence>
<reference evidence="1" key="2">
    <citation type="journal article" date="2015" name="Data Brief">
        <title>Shoot transcriptome of the giant reed, Arundo donax.</title>
        <authorList>
            <person name="Barrero R.A."/>
            <person name="Guerrero F.D."/>
            <person name="Moolhuijzen P."/>
            <person name="Goolsby J.A."/>
            <person name="Tidwell J."/>
            <person name="Bellgard S.E."/>
            <person name="Bellgard M.I."/>
        </authorList>
    </citation>
    <scope>NUCLEOTIDE SEQUENCE</scope>
    <source>
        <tissue evidence="1">Shoot tissue taken approximately 20 cm above the soil surface</tissue>
    </source>
</reference>
<sequence length="16" mass="1995">MRCELCELFCCYINVR</sequence>
<protein>
    <submittedName>
        <fullName evidence="1">Uncharacterized protein</fullName>
    </submittedName>
</protein>